<evidence type="ECO:0000313" key="15">
    <source>
        <dbReference type="Proteomes" id="UP000267251"/>
    </source>
</evidence>
<dbReference type="EMBL" id="KZ987831">
    <property type="protein sequence ID" value="RKP14469.1"/>
    <property type="molecule type" value="Genomic_DNA"/>
</dbReference>
<evidence type="ECO:0000256" key="3">
    <source>
        <dbReference type="ARBA" id="ARBA00013184"/>
    </source>
</evidence>
<evidence type="ECO:0000259" key="13">
    <source>
        <dbReference type="PROSITE" id="PS51726"/>
    </source>
</evidence>
<dbReference type="PROSITE" id="PS51726">
    <property type="entry name" value="MYST_HAT"/>
    <property type="match status" value="1"/>
</dbReference>
<evidence type="ECO:0000256" key="10">
    <source>
        <dbReference type="ARBA" id="ARBA00023242"/>
    </source>
</evidence>
<comment type="subcellular location">
    <subcellularLocation>
        <location evidence="1 12">Nucleus</location>
    </subcellularLocation>
</comment>
<dbReference type="PANTHER" id="PTHR10615">
    <property type="entry name" value="HISTONE ACETYLTRANSFERASE"/>
    <property type="match status" value="1"/>
</dbReference>
<organism evidence="14 15">
    <name type="scientific">Piptocephalis cylindrospora</name>
    <dbReference type="NCBI Taxonomy" id="1907219"/>
    <lineage>
        <taxon>Eukaryota</taxon>
        <taxon>Fungi</taxon>
        <taxon>Fungi incertae sedis</taxon>
        <taxon>Zoopagomycota</taxon>
        <taxon>Zoopagomycotina</taxon>
        <taxon>Zoopagomycetes</taxon>
        <taxon>Zoopagales</taxon>
        <taxon>Piptocephalidaceae</taxon>
        <taxon>Piptocephalis</taxon>
    </lineage>
</organism>
<dbReference type="GO" id="GO:0003682">
    <property type="term" value="F:chromatin binding"/>
    <property type="evidence" value="ECO:0007669"/>
    <property type="project" value="TreeGrafter"/>
</dbReference>
<name>A0A4V1IYG4_9FUNG</name>
<dbReference type="GO" id="GO:0003712">
    <property type="term" value="F:transcription coregulator activity"/>
    <property type="evidence" value="ECO:0007669"/>
    <property type="project" value="TreeGrafter"/>
</dbReference>
<accession>A0A4V1IYG4</accession>
<keyword evidence="8" id="KW-0156">Chromatin regulator</keyword>
<dbReference type="Pfam" id="PF17772">
    <property type="entry name" value="zf-MYST"/>
    <property type="match status" value="1"/>
</dbReference>
<dbReference type="EC" id="2.3.1.48" evidence="3 12"/>
<evidence type="ECO:0000256" key="8">
    <source>
        <dbReference type="ARBA" id="ARBA00022853"/>
    </source>
</evidence>
<dbReference type="PANTHER" id="PTHR10615:SF161">
    <property type="entry name" value="HISTONE ACETYLTRANSFERASE KAT7"/>
    <property type="match status" value="1"/>
</dbReference>
<feature type="active site" description="Proton donor/acceptor" evidence="11">
    <location>
        <position position="172"/>
    </location>
</feature>
<feature type="domain" description="MYST-type HAT" evidence="13">
    <location>
        <begin position="1"/>
        <end position="195"/>
    </location>
</feature>
<dbReference type="Gene3D" id="3.30.60.60">
    <property type="entry name" value="N-acetyl transferase-like"/>
    <property type="match status" value="1"/>
</dbReference>
<evidence type="ECO:0000256" key="11">
    <source>
        <dbReference type="PIRSR" id="PIRSR602717-51"/>
    </source>
</evidence>
<evidence type="ECO:0000256" key="2">
    <source>
        <dbReference type="ARBA" id="ARBA00010107"/>
    </source>
</evidence>
<keyword evidence="7" id="KW-0862">Zinc</keyword>
<dbReference type="GO" id="GO:0031507">
    <property type="term" value="P:heterochromatin formation"/>
    <property type="evidence" value="ECO:0007669"/>
    <property type="project" value="UniProtKB-ARBA"/>
</dbReference>
<dbReference type="Pfam" id="PF01853">
    <property type="entry name" value="MOZ_SAS"/>
    <property type="match status" value="1"/>
</dbReference>
<evidence type="ECO:0000313" key="14">
    <source>
        <dbReference type="EMBL" id="RKP14469.1"/>
    </source>
</evidence>
<sequence length="195" mass="22481">VQTIVLGKSRIAADYLAPYPEEYAQLPLLHICEWCLKYMSGSFTAQRHLLKCPWRHPPGDEVYRAESYSVFEVDGRKHRIYCQNLCLLAKLFLDHKTLYYDVEPFLFYVLTEVDDEGCHIVGYFSKEKRSANDYNLSCIVVLPPGRRKGYGATMMDLSYLLSRKECRVGTPERPLSDLGAASYRAYWANALLAYL</sequence>
<keyword evidence="4 14" id="KW-0808">Transferase</keyword>
<evidence type="ECO:0000256" key="6">
    <source>
        <dbReference type="ARBA" id="ARBA00022771"/>
    </source>
</evidence>
<dbReference type="FunFam" id="3.30.60.60:FF:000001">
    <property type="entry name" value="Histone acetyltransferase"/>
    <property type="match status" value="1"/>
</dbReference>
<keyword evidence="14" id="KW-0012">Acyltransferase</keyword>
<dbReference type="GO" id="GO:0008270">
    <property type="term" value="F:zinc ion binding"/>
    <property type="evidence" value="ECO:0007669"/>
    <property type="project" value="UniProtKB-KW"/>
</dbReference>
<dbReference type="InterPro" id="IPR050603">
    <property type="entry name" value="MYST_HAT"/>
</dbReference>
<feature type="non-terminal residue" evidence="14">
    <location>
        <position position="195"/>
    </location>
</feature>
<keyword evidence="5" id="KW-0479">Metal-binding</keyword>
<comment type="catalytic activity">
    <reaction evidence="12">
        <text>L-lysyl-[protein] + acetyl-CoA = N(6)-acetyl-L-lysyl-[protein] + CoA + H(+)</text>
        <dbReference type="Rhea" id="RHEA:45948"/>
        <dbReference type="Rhea" id="RHEA-COMP:9752"/>
        <dbReference type="Rhea" id="RHEA-COMP:10731"/>
        <dbReference type="ChEBI" id="CHEBI:15378"/>
        <dbReference type="ChEBI" id="CHEBI:29969"/>
        <dbReference type="ChEBI" id="CHEBI:57287"/>
        <dbReference type="ChEBI" id="CHEBI:57288"/>
        <dbReference type="ChEBI" id="CHEBI:61930"/>
        <dbReference type="EC" id="2.3.1.48"/>
    </reaction>
</comment>
<feature type="non-terminal residue" evidence="14">
    <location>
        <position position="1"/>
    </location>
</feature>
<gene>
    <name evidence="14" type="ORF">BJ684DRAFT_1556</name>
</gene>
<keyword evidence="10 12" id="KW-0539">Nucleus</keyword>
<dbReference type="InterPro" id="IPR040706">
    <property type="entry name" value="Zf-MYST"/>
</dbReference>
<evidence type="ECO:0000256" key="7">
    <source>
        <dbReference type="ARBA" id="ARBA00022833"/>
    </source>
</evidence>
<keyword evidence="15" id="KW-1185">Reference proteome</keyword>
<dbReference type="SUPFAM" id="SSF55729">
    <property type="entry name" value="Acyl-CoA N-acyltransferases (Nat)"/>
    <property type="match status" value="1"/>
</dbReference>
<dbReference type="InterPro" id="IPR016181">
    <property type="entry name" value="Acyl_CoA_acyltransferase"/>
</dbReference>
<dbReference type="Gene3D" id="3.40.630.30">
    <property type="match status" value="1"/>
</dbReference>
<dbReference type="AlphaFoldDB" id="A0A4V1IYG4"/>
<dbReference type="OrthoDB" id="787137at2759"/>
<protein>
    <recommendedName>
        <fullName evidence="3 12">Histone acetyltransferase</fullName>
        <ecNumber evidence="3 12">2.3.1.48</ecNumber>
    </recommendedName>
</protein>
<dbReference type="Gene3D" id="1.10.10.10">
    <property type="entry name" value="Winged helix-like DNA-binding domain superfamily/Winged helix DNA-binding domain"/>
    <property type="match status" value="1"/>
</dbReference>
<dbReference type="GO" id="GO:0070775">
    <property type="term" value="C:H3 histone acetyltransferase complex"/>
    <property type="evidence" value="ECO:0007669"/>
    <property type="project" value="UniProtKB-ARBA"/>
</dbReference>
<dbReference type="FunFam" id="3.40.630.30:FF:000001">
    <property type="entry name" value="Histone acetyltransferase"/>
    <property type="match status" value="1"/>
</dbReference>
<evidence type="ECO:0000256" key="4">
    <source>
        <dbReference type="ARBA" id="ARBA00022679"/>
    </source>
</evidence>
<keyword evidence="6" id="KW-0863">Zinc-finger</keyword>
<dbReference type="InterPro" id="IPR036388">
    <property type="entry name" value="WH-like_DNA-bd_sf"/>
</dbReference>
<dbReference type="GO" id="GO:0005634">
    <property type="term" value="C:nucleus"/>
    <property type="evidence" value="ECO:0007669"/>
    <property type="project" value="UniProtKB-SubCell"/>
</dbReference>
<reference evidence="15" key="1">
    <citation type="journal article" date="2018" name="Nat. Microbiol.">
        <title>Leveraging single-cell genomics to expand the fungal tree of life.</title>
        <authorList>
            <person name="Ahrendt S.R."/>
            <person name="Quandt C.A."/>
            <person name="Ciobanu D."/>
            <person name="Clum A."/>
            <person name="Salamov A."/>
            <person name="Andreopoulos B."/>
            <person name="Cheng J.F."/>
            <person name="Woyke T."/>
            <person name="Pelin A."/>
            <person name="Henrissat B."/>
            <person name="Reynolds N.K."/>
            <person name="Benny G.L."/>
            <person name="Smith M.E."/>
            <person name="James T.Y."/>
            <person name="Grigoriev I.V."/>
        </authorList>
    </citation>
    <scope>NUCLEOTIDE SEQUENCE [LARGE SCALE GENOMIC DNA]</scope>
</reference>
<evidence type="ECO:0000256" key="5">
    <source>
        <dbReference type="ARBA" id="ARBA00022723"/>
    </source>
</evidence>
<dbReference type="Proteomes" id="UP000267251">
    <property type="component" value="Unassembled WGS sequence"/>
</dbReference>
<evidence type="ECO:0000256" key="1">
    <source>
        <dbReference type="ARBA" id="ARBA00004123"/>
    </source>
</evidence>
<comment type="similarity">
    <text evidence="2 12">Belongs to the MYST (SAS/MOZ) family.</text>
</comment>
<proteinExistence type="inferred from homology"/>
<dbReference type="GO" id="GO:0006357">
    <property type="term" value="P:regulation of transcription by RNA polymerase II"/>
    <property type="evidence" value="ECO:0007669"/>
    <property type="project" value="TreeGrafter"/>
</dbReference>
<dbReference type="InterPro" id="IPR002717">
    <property type="entry name" value="HAT_MYST-type"/>
</dbReference>
<dbReference type="GO" id="GO:0004402">
    <property type="term" value="F:histone acetyltransferase activity"/>
    <property type="evidence" value="ECO:0007669"/>
    <property type="project" value="InterPro"/>
</dbReference>
<keyword evidence="9" id="KW-0007">Acetylation</keyword>
<evidence type="ECO:0000256" key="12">
    <source>
        <dbReference type="RuleBase" id="RU361211"/>
    </source>
</evidence>
<evidence type="ECO:0000256" key="9">
    <source>
        <dbReference type="ARBA" id="ARBA00022990"/>
    </source>
</evidence>